<evidence type="ECO:0000313" key="2">
    <source>
        <dbReference type="EMBL" id="SDB81297.1"/>
    </source>
</evidence>
<keyword evidence="3" id="KW-1185">Reference proteome</keyword>
<dbReference type="Proteomes" id="UP000242501">
    <property type="component" value="Unassembled WGS sequence"/>
</dbReference>
<name>A0A1G6GH28_9GAMM</name>
<sequence length="94" mass="10252">MNKLLALFTVCLTISNTSLANTTGIFSIQAQVIPSCSISTQPFVQSNRSEKNIVNVLCNNDLNTDAQMQDSSENTPDISKTLLPNDILNLTVTY</sequence>
<keyword evidence="1" id="KW-0732">Signal</keyword>
<evidence type="ECO:0000313" key="3">
    <source>
        <dbReference type="Proteomes" id="UP000242501"/>
    </source>
</evidence>
<accession>A0A1G6GH28</accession>
<proteinExistence type="predicted"/>
<evidence type="ECO:0008006" key="4">
    <source>
        <dbReference type="Google" id="ProtNLM"/>
    </source>
</evidence>
<reference evidence="3" key="1">
    <citation type="submission" date="2016-09" db="EMBL/GenBank/DDBJ databases">
        <authorList>
            <person name="Varghese N."/>
            <person name="Submissions S."/>
        </authorList>
    </citation>
    <scope>NUCLEOTIDE SEQUENCE [LARGE SCALE GENOMIC DNA]</scope>
    <source>
        <strain evidence="3">ANC 4422</strain>
    </source>
</reference>
<feature type="signal peptide" evidence="1">
    <location>
        <begin position="1"/>
        <end position="20"/>
    </location>
</feature>
<dbReference type="AlphaFoldDB" id="A0A1G6GH28"/>
<organism evidence="2 3">
    <name type="scientific">Acinetobacter boissieri</name>
    <dbReference type="NCBI Taxonomy" id="1219383"/>
    <lineage>
        <taxon>Bacteria</taxon>
        <taxon>Pseudomonadati</taxon>
        <taxon>Pseudomonadota</taxon>
        <taxon>Gammaproteobacteria</taxon>
        <taxon>Moraxellales</taxon>
        <taxon>Moraxellaceae</taxon>
        <taxon>Acinetobacter</taxon>
    </lineage>
</organism>
<protein>
    <recommendedName>
        <fullName evidence="4">Spore coat protein U (SCPU) domain-containing protein</fullName>
    </recommendedName>
</protein>
<dbReference type="RefSeq" id="WP_092746395.1">
    <property type="nucleotide sequence ID" value="NZ_FMYL01000001.1"/>
</dbReference>
<evidence type="ECO:0000256" key="1">
    <source>
        <dbReference type="SAM" id="SignalP"/>
    </source>
</evidence>
<feature type="chain" id="PRO_5017329942" description="Spore coat protein U (SCPU) domain-containing protein" evidence="1">
    <location>
        <begin position="21"/>
        <end position="94"/>
    </location>
</feature>
<dbReference type="EMBL" id="FMYL01000001">
    <property type="protein sequence ID" value="SDB81297.1"/>
    <property type="molecule type" value="Genomic_DNA"/>
</dbReference>
<gene>
    <name evidence="2" type="ORF">SAMN05421733_101119</name>
</gene>